<reference evidence="10 11" key="1">
    <citation type="journal article" date="2018" name="Mol. Plant">
        <title>The genome of Artemisia annua provides insight into the evolution of Asteraceae family and artemisinin biosynthesis.</title>
        <authorList>
            <person name="Shen Q."/>
            <person name="Zhang L."/>
            <person name="Liao Z."/>
            <person name="Wang S."/>
            <person name="Yan T."/>
            <person name="Shi P."/>
            <person name="Liu M."/>
            <person name="Fu X."/>
            <person name="Pan Q."/>
            <person name="Wang Y."/>
            <person name="Lv Z."/>
            <person name="Lu X."/>
            <person name="Zhang F."/>
            <person name="Jiang W."/>
            <person name="Ma Y."/>
            <person name="Chen M."/>
            <person name="Hao X."/>
            <person name="Li L."/>
            <person name="Tang Y."/>
            <person name="Lv G."/>
            <person name="Zhou Y."/>
            <person name="Sun X."/>
            <person name="Brodelius P.E."/>
            <person name="Rose J.K.C."/>
            <person name="Tang K."/>
        </authorList>
    </citation>
    <scope>NUCLEOTIDE SEQUENCE [LARGE SCALE GENOMIC DNA]</scope>
    <source>
        <strain evidence="11">cv. Huhao1</strain>
        <tissue evidence="10">Leaf</tissue>
    </source>
</reference>
<evidence type="ECO:0000256" key="2">
    <source>
        <dbReference type="ARBA" id="ARBA00010781"/>
    </source>
</evidence>
<dbReference type="GO" id="GO:0008083">
    <property type="term" value="F:growth factor activity"/>
    <property type="evidence" value="ECO:0007669"/>
    <property type="project" value="UniProtKB-UniRule"/>
</dbReference>
<keyword evidence="5 9" id="KW-0765">Sulfation</keyword>
<comment type="caution">
    <text evidence="10">The sequence shown here is derived from an EMBL/GenBank/DDBJ whole genome shotgun (WGS) entry which is preliminary data.</text>
</comment>
<sequence length="76" mass="8409">MSKVTIVFFALVLVLLFSNFSSEARHVPDAVTSTITTASNKDIAEESCAGVGKEECLMRRTLVAHLDYIYTQEKNP</sequence>
<keyword evidence="7 9" id="KW-0221">Differentiation</keyword>
<evidence type="ECO:0000256" key="1">
    <source>
        <dbReference type="ARBA" id="ARBA00004613"/>
    </source>
</evidence>
<comment type="similarity">
    <text evidence="2 9">Belongs to the phytosulfokine family.</text>
</comment>
<dbReference type="AlphaFoldDB" id="A0A2U1M0Z1"/>
<dbReference type="GO" id="GO:0005576">
    <property type="term" value="C:extracellular region"/>
    <property type="evidence" value="ECO:0007669"/>
    <property type="project" value="UniProtKB-SubCell"/>
</dbReference>
<comment type="subcellular location">
    <subcellularLocation>
        <location evidence="1 9">Secreted</location>
    </subcellularLocation>
</comment>
<dbReference type="GO" id="GO:0008283">
    <property type="term" value="P:cell population proliferation"/>
    <property type="evidence" value="ECO:0007669"/>
    <property type="project" value="UniProtKB-UniRule"/>
</dbReference>
<evidence type="ECO:0000256" key="3">
    <source>
        <dbReference type="ARBA" id="ARBA00022473"/>
    </source>
</evidence>
<evidence type="ECO:0000313" key="10">
    <source>
        <dbReference type="EMBL" id="PWA54925.1"/>
    </source>
</evidence>
<dbReference type="InterPro" id="IPR009438">
    <property type="entry name" value="Phytosulfokine"/>
</dbReference>
<feature type="signal peptide" evidence="9">
    <location>
        <begin position="1"/>
        <end position="24"/>
    </location>
</feature>
<dbReference type="Proteomes" id="UP000245207">
    <property type="component" value="Unassembled WGS sequence"/>
</dbReference>
<evidence type="ECO:0000256" key="7">
    <source>
        <dbReference type="ARBA" id="ARBA00022782"/>
    </source>
</evidence>
<keyword evidence="3 9" id="KW-0217">Developmental protein</keyword>
<dbReference type="OrthoDB" id="1858282at2759"/>
<comment type="PTM">
    <text evidence="9">Sulfation is important for activity and for the binding to a putative membrane receptor.</text>
</comment>
<dbReference type="PANTHER" id="PTHR33285">
    <property type="entry name" value="PHYTOSULFOKINES 3"/>
    <property type="match status" value="1"/>
</dbReference>
<keyword evidence="6 9" id="KW-0732">Signal</keyword>
<evidence type="ECO:0000256" key="5">
    <source>
        <dbReference type="ARBA" id="ARBA00022641"/>
    </source>
</evidence>
<dbReference type="EMBL" id="PKPP01006921">
    <property type="protein sequence ID" value="PWA54925.1"/>
    <property type="molecule type" value="Genomic_DNA"/>
</dbReference>
<evidence type="ECO:0000256" key="6">
    <source>
        <dbReference type="ARBA" id="ARBA00022729"/>
    </source>
</evidence>
<gene>
    <name evidence="10" type="ORF">CTI12_AA431880</name>
</gene>
<accession>A0A2U1M0Z1</accession>
<dbReference type="Pfam" id="PF06404">
    <property type="entry name" value="PSK"/>
    <property type="match status" value="1"/>
</dbReference>
<name>A0A2U1M0Z1_ARTAN</name>
<comment type="function">
    <text evidence="9">Promotes plant cell differentiation, organogenesis and somatic embryogenesis as well as cell proliferation.</text>
</comment>
<dbReference type="STRING" id="35608.A0A2U1M0Z1"/>
<organism evidence="10 11">
    <name type="scientific">Artemisia annua</name>
    <name type="common">Sweet wormwood</name>
    <dbReference type="NCBI Taxonomy" id="35608"/>
    <lineage>
        <taxon>Eukaryota</taxon>
        <taxon>Viridiplantae</taxon>
        <taxon>Streptophyta</taxon>
        <taxon>Embryophyta</taxon>
        <taxon>Tracheophyta</taxon>
        <taxon>Spermatophyta</taxon>
        <taxon>Magnoliopsida</taxon>
        <taxon>eudicotyledons</taxon>
        <taxon>Gunneridae</taxon>
        <taxon>Pentapetalae</taxon>
        <taxon>asterids</taxon>
        <taxon>campanulids</taxon>
        <taxon>Asterales</taxon>
        <taxon>Asteraceae</taxon>
        <taxon>Asteroideae</taxon>
        <taxon>Anthemideae</taxon>
        <taxon>Artemisiinae</taxon>
        <taxon>Artemisia</taxon>
    </lineage>
</organism>
<protein>
    <recommendedName>
        <fullName evidence="9">Phytosulfokine</fullName>
    </recommendedName>
    <component>
        <recommendedName>
            <fullName evidence="9">Phytosulfokine-alpha</fullName>
            <shortName evidence="9">PSK-alpha</shortName>
            <shortName evidence="9">Phytosulfokine-a</shortName>
        </recommendedName>
    </component>
    <component>
        <recommendedName>
            <fullName evidence="9">Phytosulfokine-beta</fullName>
            <shortName evidence="9">PSK-beta</shortName>
            <shortName evidence="9">Phytosulfokine-b</shortName>
        </recommendedName>
    </component>
</protein>
<comment type="PTM">
    <text evidence="9">PSK-alpha is produced by endopeptidase digestion. PSK-beta is produced from PSK-alpha by exopeptidase digestion.</text>
</comment>
<proteinExistence type="inferred from homology"/>
<dbReference type="GO" id="GO:0030154">
    <property type="term" value="P:cell differentiation"/>
    <property type="evidence" value="ECO:0007669"/>
    <property type="project" value="UniProtKB-UniRule"/>
</dbReference>
<keyword evidence="11" id="KW-1185">Reference proteome</keyword>
<feature type="chain" id="PRO_5031609521" description="Phytosulfokine" evidence="9">
    <location>
        <begin position="25"/>
        <end position="76"/>
    </location>
</feature>
<keyword evidence="8 9" id="KW-0339">Growth factor</keyword>
<evidence type="ECO:0000256" key="9">
    <source>
        <dbReference type="RuleBase" id="RU368031"/>
    </source>
</evidence>
<dbReference type="PANTHER" id="PTHR33285:SF55">
    <property type="entry name" value="PHYTOSULFOKINES 3"/>
    <property type="match status" value="1"/>
</dbReference>
<keyword evidence="4 9" id="KW-0964">Secreted</keyword>
<evidence type="ECO:0000256" key="8">
    <source>
        <dbReference type="ARBA" id="ARBA00023030"/>
    </source>
</evidence>
<evidence type="ECO:0000256" key="4">
    <source>
        <dbReference type="ARBA" id="ARBA00022525"/>
    </source>
</evidence>
<evidence type="ECO:0000313" key="11">
    <source>
        <dbReference type="Proteomes" id="UP000245207"/>
    </source>
</evidence>